<evidence type="ECO:0000256" key="9">
    <source>
        <dbReference type="RuleBase" id="RU366046"/>
    </source>
</evidence>
<comment type="similarity">
    <text evidence="4 9">Belongs to the NAD(P)-dependent epimerase/dehydratase family.</text>
</comment>
<dbReference type="InterPro" id="IPR036291">
    <property type="entry name" value="NAD(P)-bd_dom_sf"/>
</dbReference>
<evidence type="ECO:0000259" key="10">
    <source>
        <dbReference type="Pfam" id="PF16363"/>
    </source>
</evidence>
<dbReference type="CDD" id="cd05247">
    <property type="entry name" value="UDP_G4E_1_SDR_e"/>
    <property type="match status" value="1"/>
</dbReference>
<evidence type="ECO:0000256" key="7">
    <source>
        <dbReference type="ARBA" id="ARBA00023027"/>
    </source>
</evidence>
<keyword evidence="8 9" id="KW-0413">Isomerase</keyword>
<dbReference type="RefSeq" id="WP_273953645.1">
    <property type="nucleotide sequence ID" value="NZ_JAQSIP010000013.1"/>
</dbReference>
<name>A0ABT5N5V3_9BURK</name>
<comment type="pathway">
    <text evidence="3 9">Carbohydrate metabolism; galactose metabolism.</text>
</comment>
<protein>
    <recommendedName>
        <fullName evidence="6 9">UDP-glucose 4-epimerase</fullName>
        <ecNumber evidence="5 9">5.1.3.2</ecNumber>
    </recommendedName>
</protein>
<dbReference type="InterPro" id="IPR016040">
    <property type="entry name" value="NAD(P)-bd_dom"/>
</dbReference>
<dbReference type="NCBIfam" id="TIGR01179">
    <property type="entry name" value="galE"/>
    <property type="match status" value="1"/>
</dbReference>
<accession>A0ABT5N5V3</accession>
<dbReference type="Proteomes" id="UP001528673">
    <property type="component" value="Unassembled WGS sequence"/>
</dbReference>
<evidence type="ECO:0000256" key="3">
    <source>
        <dbReference type="ARBA" id="ARBA00004947"/>
    </source>
</evidence>
<dbReference type="EC" id="5.1.3.2" evidence="5 9"/>
<feature type="domain" description="NAD(P)-binding" evidence="10">
    <location>
        <begin position="3"/>
        <end position="325"/>
    </location>
</feature>
<evidence type="ECO:0000256" key="6">
    <source>
        <dbReference type="ARBA" id="ARBA00018569"/>
    </source>
</evidence>
<comment type="subunit">
    <text evidence="9">Homodimer.</text>
</comment>
<organism evidence="11 12">
    <name type="scientific">Curvibacter cyanobacteriorum</name>
    <dbReference type="NCBI Taxonomy" id="3026422"/>
    <lineage>
        <taxon>Bacteria</taxon>
        <taxon>Pseudomonadati</taxon>
        <taxon>Pseudomonadota</taxon>
        <taxon>Betaproteobacteria</taxon>
        <taxon>Burkholderiales</taxon>
        <taxon>Comamonadaceae</taxon>
        <taxon>Curvibacter</taxon>
    </lineage>
</organism>
<dbReference type="Gene3D" id="3.90.25.10">
    <property type="entry name" value="UDP-galactose 4-epimerase, domain 1"/>
    <property type="match status" value="1"/>
</dbReference>
<gene>
    <name evidence="11" type="primary">galE</name>
    <name evidence="11" type="ORF">PSQ40_19960</name>
</gene>
<comment type="caution">
    <text evidence="11">The sequence shown here is derived from an EMBL/GenBank/DDBJ whole genome shotgun (WGS) entry which is preliminary data.</text>
</comment>
<comment type="catalytic activity">
    <reaction evidence="1 9">
        <text>UDP-alpha-D-glucose = UDP-alpha-D-galactose</text>
        <dbReference type="Rhea" id="RHEA:22168"/>
        <dbReference type="ChEBI" id="CHEBI:58885"/>
        <dbReference type="ChEBI" id="CHEBI:66914"/>
        <dbReference type="EC" id="5.1.3.2"/>
    </reaction>
</comment>
<dbReference type="EMBL" id="JAQSIP010000013">
    <property type="protein sequence ID" value="MDD0840861.1"/>
    <property type="molecule type" value="Genomic_DNA"/>
</dbReference>
<evidence type="ECO:0000256" key="5">
    <source>
        <dbReference type="ARBA" id="ARBA00013189"/>
    </source>
</evidence>
<dbReference type="NCBIfam" id="NF007956">
    <property type="entry name" value="PRK10675.1"/>
    <property type="match status" value="1"/>
</dbReference>
<keyword evidence="12" id="KW-1185">Reference proteome</keyword>
<keyword evidence="9" id="KW-0119">Carbohydrate metabolism</keyword>
<evidence type="ECO:0000256" key="2">
    <source>
        <dbReference type="ARBA" id="ARBA00001911"/>
    </source>
</evidence>
<dbReference type="Pfam" id="PF16363">
    <property type="entry name" value="GDP_Man_Dehyd"/>
    <property type="match status" value="1"/>
</dbReference>
<sequence length="342" mass="36690">MILLTGGAGYIASHTGVALAQAGIPYVVLDNFCNSQPGVLARMGVLGGISPIFVQGDVRDAATLDDLFSRYPITGVIHFAGLKAVGDSVADPALYYDNNVSGTITLIRAMERAGVKQFVFSSSATVYGNSDASPLNESAPLSPINPYGQSKLMVEYILRDVAAAHADWRVACLRYFNPVGAHTSGLMGEDPRGVPGNLMPFIGQVAVGRRPELNVFGNDYPTPDGTGVRDYIHVMDLADGHLAALRYLQGEPSGSNCLMVNLGTGQGISVLQMVQAFEQHTGQKVPYKVAPRRAGDLASYYADPSLANRVLGWKAKRGLKEMCEDSWRWQHRNPNGYADPAT</sequence>
<evidence type="ECO:0000256" key="8">
    <source>
        <dbReference type="ARBA" id="ARBA00023235"/>
    </source>
</evidence>
<dbReference type="Gene3D" id="3.40.50.720">
    <property type="entry name" value="NAD(P)-binding Rossmann-like Domain"/>
    <property type="match status" value="1"/>
</dbReference>
<keyword evidence="7 9" id="KW-0520">NAD</keyword>
<proteinExistence type="inferred from homology"/>
<dbReference type="InterPro" id="IPR005886">
    <property type="entry name" value="UDP_G4E"/>
</dbReference>
<dbReference type="SUPFAM" id="SSF51735">
    <property type="entry name" value="NAD(P)-binding Rossmann-fold domains"/>
    <property type="match status" value="1"/>
</dbReference>
<evidence type="ECO:0000256" key="1">
    <source>
        <dbReference type="ARBA" id="ARBA00000083"/>
    </source>
</evidence>
<evidence type="ECO:0000313" key="11">
    <source>
        <dbReference type="EMBL" id="MDD0840861.1"/>
    </source>
</evidence>
<evidence type="ECO:0000313" key="12">
    <source>
        <dbReference type="Proteomes" id="UP001528673"/>
    </source>
</evidence>
<dbReference type="GO" id="GO:0003978">
    <property type="term" value="F:UDP-glucose 4-epimerase activity"/>
    <property type="evidence" value="ECO:0007669"/>
    <property type="project" value="UniProtKB-EC"/>
</dbReference>
<comment type="cofactor">
    <cofactor evidence="2 9">
        <name>NAD(+)</name>
        <dbReference type="ChEBI" id="CHEBI:57540"/>
    </cofactor>
</comment>
<reference evidence="11 12" key="1">
    <citation type="submission" date="2023-02" db="EMBL/GenBank/DDBJ databases">
        <title>Bacterial whole genomic sequence of Curvibacter sp. HBC61.</title>
        <authorList>
            <person name="Le V."/>
            <person name="Ko S.-R."/>
            <person name="Ahn C.-Y."/>
            <person name="Oh H.-M."/>
        </authorList>
    </citation>
    <scope>NUCLEOTIDE SEQUENCE [LARGE SCALE GENOMIC DNA]</scope>
    <source>
        <strain evidence="11 12">HBC61</strain>
    </source>
</reference>
<dbReference type="PANTHER" id="PTHR43725:SF47">
    <property type="entry name" value="UDP-GLUCOSE 4-EPIMERASE"/>
    <property type="match status" value="1"/>
</dbReference>
<evidence type="ECO:0000256" key="4">
    <source>
        <dbReference type="ARBA" id="ARBA00007637"/>
    </source>
</evidence>
<dbReference type="PANTHER" id="PTHR43725">
    <property type="entry name" value="UDP-GLUCOSE 4-EPIMERASE"/>
    <property type="match status" value="1"/>
</dbReference>